<dbReference type="KEGG" id="rba:RB1917"/>
<dbReference type="STRING" id="243090.RB1917"/>
<dbReference type="PANTHER" id="PTHR44129">
    <property type="entry name" value="WD REPEAT-CONTAINING PROTEIN POP1"/>
    <property type="match status" value="1"/>
</dbReference>
<dbReference type="EnsemblBacteria" id="CAD72333">
    <property type="protein sequence ID" value="CAD72333"/>
    <property type="gene ID" value="RB1917"/>
</dbReference>
<gene>
    <name evidence="4" type="ordered locus">RB1917</name>
</gene>
<dbReference type="AlphaFoldDB" id="Q7UWM9"/>
<dbReference type="InterPro" id="IPR015943">
    <property type="entry name" value="WD40/YVTN_repeat-like_dom_sf"/>
</dbReference>
<dbReference type="PROSITE" id="PS00678">
    <property type="entry name" value="WD_REPEATS_1"/>
    <property type="match status" value="1"/>
</dbReference>
<name>Q7UWM9_RHOBA</name>
<reference evidence="4 5" key="1">
    <citation type="journal article" date="2003" name="Proc. Natl. Acad. Sci. U.S.A.">
        <title>Complete genome sequence of the marine planctomycete Pirellula sp. strain 1.</title>
        <authorList>
            <person name="Gloeckner F.O."/>
            <person name="Kube M."/>
            <person name="Bauer M."/>
            <person name="Teeling H."/>
            <person name="Lombardot T."/>
            <person name="Ludwig W."/>
            <person name="Gade D."/>
            <person name="Beck A."/>
            <person name="Borzym K."/>
            <person name="Heitmann K."/>
            <person name="Rabus R."/>
            <person name="Schlesner H."/>
            <person name="Amann R."/>
            <person name="Reinhardt R."/>
        </authorList>
    </citation>
    <scope>NUCLEOTIDE SEQUENCE [LARGE SCALE GENOMIC DNA]</scope>
    <source>
        <strain evidence="5">DSM 10527 / NCIMB 13988 / SH1</strain>
    </source>
</reference>
<dbReference type="Gene3D" id="2.130.10.10">
    <property type="entry name" value="YVTN repeat-like/Quinoprotein amine dehydrogenase"/>
    <property type="match status" value="2"/>
</dbReference>
<proteinExistence type="predicted"/>
<keyword evidence="5" id="KW-1185">Reference proteome</keyword>
<dbReference type="InterPro" id="IPR001680">
    <property type="entry name" value="WD40_rpt"/>
</dbReference>
<evidence type="ECO:0000256" key="2">
    <source>
        <dbReference type="ARBA" id="ARBA00022737"/>
    </source>
</evidence>
<feature type="repeat" description="WD" evidence="3">
    <location>
        <begin position="664"/>
        <end position="700"/>
    </location>
</feature>
<dbReference type="eggNOG" id="COG2319">
    <property type="taxonomic scope" value="Bacteria"/>
</dbReference>
<dbReference type="EMBL" id="BX294136">
    <property type="protein sequence ID" value="CAD72333.1"/>
    <property type="molecule type" value="Genomic_DNA"/>
</dbReference>
<protein>
    <submittedName>
        <fullName evidence="4">WD-repeat protein-putative transcriptional regulator</fullName>
    </submittedName>
</protein>
<evidence type="ECO:0000256" key="3">
    <source>
        <dbReference type="PROSITE-ProRule" id="PRU00221"/>
    </source>
</evidence>
<dbReference type="InParanoid" id="Q7UWM9"/>
<dbReference type="InterPro" id="IPR050349">
    <property type="entry name" value="WD_LIS1/nudF_dynein_reg"/>
</dbReference>
<dbReference type="PATRIC" id="fig|243090.15.peg.881"/>
<dbReference type="HOGENOM" id="CLU_393743_0_0_0"/>
<dbReference type="PROSITE" id="PS50294">
    <property type="entry name" value="WD_REPEATS_REGION"/>
    <property type="match status" value="1"/>
</dbReference>
<dbReference type="SMART" id="SM00320">
    <property type="entry name" value="WD40"/>
    <property type="match status" value="5"/>
</dbReference>
<organism evidence="4 5">
    <name type="scientific">Rhodopirellula baltica (strain DSM 10527 / NCIMB 13988 / SH1)</name>
    <dbReference type="NCBI Taxonomy" id="243090"/>
    <lineage>
        <taxon>Bacteria</taxon>
        <taxon>Pseudomonadati</taxon>
        <taxon>Planctomycetota</taxon>
        <taxon>Planctomycetia</taxon>
        <taxon>Pirellulales</taxon>
        <taxon>Pirellulaceae</taxon>
        <taxon>Rhodopirellula</taxon>
    </lineage>
</organism>
<evidence type="ECO:0000313" key="5">
    <source>
        <dbReference type="Proteomes" id="UP000001025"/>
    </source>
</evidence>
<sequence length="700" mass="77995">MPPRGGHGPTWTDSAPTIRMLRYHITSIEWLRISPFLSLRTGTPRMTPACIKPLYLKTISCLLLGIVFNSPIPVKAQHDFDSDIDELLSEVNSLLLNREYAELNELIAKTREQSAYSINGTPLLTAIYEHLGSPIRTTRQTVVSINDRKQVLDAWISSEPSVGAYVAMADCMFTLAFEHRGGGFASTIPPARLVPMHEALEQAEAALDQAEAYAADRDIADAGIPLYRMRVGLLTGTDRETMQQYLNESAKIDPWLQPPIRAMCQYLQPRWYGEEGDLLAFAENWSDEMASQTGDYSYAMVAWGAFNSRDVTHFSEDGFQWPRMKRGVLQWLEQVPDSPMRLGGIAHFAHLAGDRETAQAMIERLEGRWTTGTFPDFASHERTVRWAFDTDSIGDSLLVAELGPKRTTRVSVLNEGKQFIAFNRQRKATEIIAYDTETGDESYRRSVWPERLTFVSDQPVGDLIDIGMQIRGRTTVLRGDPETAEFVIIGQSDGYIQSLTATEDGKVVAMSDSGGNIKFWLIEDAPIPHEWKDALPNGTSSVALSPNGDRIFAGCDQSLRMWSTESRELVHTFETITPRNHSVDWSSDGKILAAAGAGNKIELWNAEDFSKLGVIELSAEFITSIEISPDGKRLVAGTWSSSVPTKPGQVILCDIKRQQVLKTLHGHRMNVHEVTFTPDGRKILSASDDGSVRVWDALQN</sequence>
<evidence type="ECO:0000313" key="4">
    <source>
        <dbReference type="EMBL" id="CAD72333.1"/>
    </source>
</evidence>
<dbReference type="OrthoDB" id="230341at2"/>
<dbReference type="Proteomes" id="UP000001025">
    <property type="component" value="Chromosome"/>
</dbReference>
<keyword evidence="2" id="KW-0677">Repeat</keyword>
<accession>Q7UWM9</accession>
<dbReference type="SUPFAM" id="SSF50998">
    <property type="entry name" value="Quinoprotein alcohol dehydrogenase-like"/>
    <property type="match status" value="1"/>
</dbReference>
<dbReference type="InterPro" id="IPR019775">
    <property type="entry name" value="WD40_repeat_CS"/>
</dbReference>
<dbReference type="PROSITE" id="PS50082">
    <property type="entry name" value="WD_REPEATS_2"/>
    <property type="match status" value="1"/>
</dbReference>
<evidence type="ECO:0000256" key="1">
    <source>
        <dbReference type="ARBA" id="ARBA00022574"/>
    </source>
</evidence>
<keyword evidence="1 3" id="KW-0853">WD repeat</keyword>
<dbReference type="InterPro" id="IPR011047">
    <property type="entry name" value="Quinoprotein_ADH-like_sf"/>
</dbReference>
<dbReference type="Pfam" id="PF00400">
    <property type="entry name" value="WD40"/>
    <property type="match status" value="3"/>
</dbReference>